<comment type="caution">
    <text evidence="2">The sequence shown here is derived from an EMBL/GenBank/DDBJ whole genome shotgun (WGS) entry which is preliminary data.</text>
</comment>
<feature type="region of interest" description="Disordered" evidence="1">
    <location>
        <begin position="1"/>
        <end position="20"/>
    </location>
</feature>
<dbReference type="EMBL" id="QPFP01000006">
    <property type="protein sequence ID" value="TEB35946.1"/>
    <property type="molecule type" value="Genomic_DNA"/>
</dbReference>
<accession>A0A4Y7TP68</accession>
<evidence type="ECO:0000313" key="2">
    <source>
        <dbReference type="EMBL" id="TEB35946.1"/>
    </source>
</evidence>
<feature type="compositionally biased region" description="Basic residues" evidence="1">
    <location>
        <begin position="9"/>
        <end position="19"/>
    </location>
</feature>
<dbReference type="AlphaFoldDB" id="A0A4Y7TP68"/>
<evidence type="ECO:0000313" key="3">
    <source>
        <dbReference type="Proteomes" id="UP000298030"/>
    </source>
</evidence>
<sequence length="175" mass="19518">MKQAPPGHPAKKLTRRSKPRFPALELTVGSTYTISGRLAHGRSGNIETSATRCAEPSCQRHVGESDVQKCWKFRPSTPVLRKEPPDCILHTPMSPPRWGKNLAVYWAGSIRKIRRSEGRGGASCSSFKIRCPMRSGTPRCSHEGRSTLTAGCRRCFADIDVRYLFYKCSRNGNDP</sequence>
<organism evidence="2 3">
    <name type="scientific">Coprinellus micaceus</name>
    <name type="common">Glistening ink-cap mushroom</name>
    <name type="synonym">Coprinus micaceus</name>
    <dbReference type="NCBI Taxonomy" id="71717"/>
    <lineage>
        <taxon>Eukaryota</taxon>
        <taxon>Fungi</taxon>
        <taxon>Dikarya</taxon>
        <taxon>Basidiomycota</taxon>
        <taxon>Agaricomycotina</taxon>
        <taxon>Agaricomycetes</taxon>
        <taxon>Agaricomycetidae</taxon>
        <taxon>Agaricales</taxon>
        <taxon>Agaricineae</taxon>
        <taxon>Psathyrellaceae</taxon>
        <taxon>Coprinellus</taxon>
    </lineage>
</organism>
<name>A0A4Y7TP68_COPMI</name>
<dbReference type="Proteomes" id="UP000298030">
    <property type="component" value="Unassembled WGS sequence"/>
</dbReference>
<gene>
    <name evidence="2" type="ORF">FA13DRAFT_1208053</name>
</gene>
<reference evidence="2 3" key="1">
    <citation type="journal article" date="2019" name="Nat. Ecol. Evol.">
        <title>Megaphylogeny resolves global patterns of mushroom evolution.</title>
        <authorList>
            <person name="Varga T."/>
            <person name="Krizsan K."/>
            <person name="Foldi C."/>
            <person name="Dima B."/>
            <person name="Sanchez-Garcia M."/>
            <person name="Sanchez-Ramirez S."/>
            <person name="Szollosi G.J."/>
            <person name="Szarkandi J.G."/>
            <person name="Papp V."/>
            <person name="Albert L."/>
            <person name="Andreopoulos W."/>
            <person name="Angelini C."/>
            <person name="Antonin V."/>
            <person name="Barry K.W."/>
            <person name="Bougher N.L."/>
            <person name="Buchanan P."/>
            <person name="Buyck B."/>
            <person name="Bense V."/>
            <person name="Catcheside P."/>
            <person name="Chovatia M."/>
            <person name="Cooper J."/>
            <person name="Damon W."/>
            <person name="Desjardin D."/>
            <person name="Finy P."/>
            <person name="Geml J."/>
            <person name="Haridas S."/>
            <person name="Hughes K."/>
            <person name="Justo A."/>
            <person name="Karasinski D."/>
            <person name="Kautmanova I."/>
            <person name="Kiss B."/>
            <person name="Kocsube S."/>
            <person name="Kotiranta H."/>
            <person name="LaButti K.M."/>
            <person name="Lechner B.E."/>
            <person name="Liimatainen K."/>
            <person name="Lipzen A."/>
            <person name="Lukacs Z."/>
            <person name="Mihaltcheva S."/>
            <person name="Morgado L.N."/>
            <person name="Niskanen T."/>
            <person name="Noordeloos M.E."/>
            <person name="Ohm R.A."/>
            <person name="Ortiz-Santana B."/>
            <person name="Ovrebo C."/>
            <person name="Racz N."/>
            <person name="Riley R."/>
            <person name="Savchenko A."/>
            <person name="Shiryaev A."/>
            <person name="Soop K."/>
            <person name="Spirin V."/>
            <person name="Szebenyi C."/>
            <person name="Tomsovsky M."/>
            <person name="Tulloss R.E."/>
            <person name="Uehling J."/>
            <person name="Grigoriev I.V."/>
            <person name="Vagvolgyi C."/>
            <person name="Papp T."/>
            <person name="Martin F.M."/>
            <person name="Miettinen O."/>
            <person name="Hibbett D.S."/>
            <person name="Nagy L.G."/>
        </authorList>
    </citation>
    <scope>NUCLEOTIDE SEQUENCE [LARGE SCALE GENOMIC DNA]</scope>
    <source>
        <strain evidence="2 3">FP101781</strain>
    </source>
</reference>
<proteinExistence type="predicted"/>
<evidence type="ECO:0000256" key="1">
    <source>
        <dbReference type="SAM" id="MobiDB-lite"/>
    </source>
</evidence>
<keyword evidence="3" id="KW-1185">Reference proteome</keyword>
<protein>
    <submittedName>
        <fullName evidence="2">Uncharacterized protein</fullName>
    </submittedName>
</protein>